<keyword evidence="4" id="KW-1185">Reference proteome</keyword>
<name>A0A139AJ87_GONPJ</name>
<reference evidence="3 4" key="1">
    <citation type="journal article" date="2015" name="Genome Biol. Evol.">
        <title>Phylogenomic analyses indicate that early fungi evolved digesting cell walls of algal ancestors of land plants.</title>
        <authorList>
            <person name="Chang Y."/>
            <person name="Wang S."/>
            <person name="Sekimoto S."/>
            <person name="Aerts A.L."/>
            <person name="Choi C."/>
            <person name="Clum A."/>
            <person name="LaButti K.M."/>
            <person name="Lindquist E.A."/>
            <person name="Yee Ngan C."/>
            <person name="Ohm R.A."/>
            <person name="Salamov A.A."/>
            <person name="Grigoriev I.V."/>
            <person name="Spatafora J.W."/>
            <person name="Berbee M.L."/>
        </authorList>
    </citation>
    <scope>NUCLEOTIDE SEQUENCE [LARGE SCALE GENOMIC DNA]</scope>
    <source>
        <strain evidence="3 4">JEL478</strain>
    </source>
</reference>
<keyword evidence="2" id="KW-0732">Signal</keyword>
<sequence>MARSQRHCISWAYLHTLVIVATAFAHVQGLVHAAQLGIGASMQGTNDFYTAGPPDGAENSTSDASWPLNLPLRIISHNIRYAPQPPPPPSPKASTTARTFTPTRIAQPLGEAPWDVRLPFLITQYRYTMRHHPAAFICLQEVMHHQLIDLLRELNAPSTLWRSGNVSTTPVNASATNTTTAANVTDEWSYVGVGRDDGLTRGEYSPVIYRPRDFALIANRTLWLSQTPSVPSKGWDASSHRIVTLALFRHRVSGKKLLVSSTHLDDVGKVAREKGAKLIADTVNDILARGFTNATFIHTRAATPSNKSTPTNTSVPTNTSIPSNTSTPSNTSYPTNATSMLTPDVLILAGDLNSLPSDKAYLVLSRSPSPFSDTRLLTSDPRQQYGHVDAGTYTGFPPTTCSDGFETKLIDFVFAGPREGQGVKWAVEGHAVLESHYGGVWSSDHRPVVGDLLIL</sequence>
<organism evidence="3 4">
    <name type="scientific">Gonapodya prolifera (strain JEL478)</name>
    <name type="common">Monoblepharis prolifera</name>
    <dbReference type="NCBI Taxonomy" id="1344416"/>
    <lineage>
        <taxon>Eukaryota</taxon>
        <taxon>Fungi</taxon>
        <taxon>Fungi incertae sedis</taxon>
        <taxon>Chytridiomycota</taxon>
        <taxon>Chytridiomycota incertae sedis</taxon>
        <taxon>Monoblepharidomycetes</taxon>
        <taxon>Monoblepharidales</taxon>
        <taxon>Gonapodyaceae</taxon>
        <taxon>Gonapodya</taxon>
    </lineage>
</organism>
<dbReference type="Proteomes" id="UP000070544">
    <property type="component" value="Unassembled WGS sequence"/>
</dbReference>
<feature type="compositionally biased region" description="Low complexity" evidence="1">
    <location>
        <begin position="303"/>
        <end position="336"/>
    </location>
</feature>
<evidence type="ECO:0000313" key="3">
    <source>
        <dbReference type="EMBL" id="KXS16778.1"/>
    </source>
</evidence>
<evidence type="ECO:0000313" key="4">
    <source>
        <dbReference type="Proteomes" id="UP000070544"/>
    </source>
</evidence>
<accession>A0A139AJ87</accession>
<dbReference type="AlphaFoldDB" id="A0A139AJ87"/>
<feature type="signal peptide" evidence="2">
    <location>
        <begin position="1"/>
        <end position="29"/>
    </location>
</feature>
<evidence type="ECO:0000256" key="1">
    <source>
        <dbReference type="SAM" id="MobiDB-lite"/>
    </source>
</evidence>
<dbReference type="InterPro" id="IPR036691">
    <property type="entry name" value="Endo/exonu/phosph_ase_sf"/>
</dbReference>
<dbReference type="OMA" id="WAVEGHA"/>
<feature type="region of interest" description="Disordered" evidence="1">
    <location>
        <begin position="302"/>
        <end position="336"/>
    </location>
</feature>
<dbReference type="EMBL" id="KQ965750">
    <property type="protein sequence ID" value="KXS16778.1"/>
    <property type="molecule type" value="Genomic_DNA"/>
</dbReference>
<gene>
    <name evidence="3" type="ORF">M427DRAFT_30901</name>
</gene>
<dbReference type="Gene3D" id="3.60.10.10">
    <property type="entry name" value="Endonuclease/exonuclease/phosphatase"/>
    <property type="match status" value="3"/>
</dbReference>
<feature type="chain" id="PRO_5007296253" evidence="2">
    <location>
        <begin position="30"/>
        <end position="455"/>
    </location>
</feature>
<dbReference type="OrthoDB" id="276515at2759"/>
<dbReference type="CDD" id="cd09083">
    <property type="entry name" value="EEP-1"/>
    <property type="match status" value="1"/>
</dbReference>
<proteinExistence type="predicted"/>
<protein>
    <submittedName>
        <fullName evidence="3">Uncharacterized protein</fullName>
    </submittedName>
</protein>
<evidence type="ECO:0000256" key="2">
    <source>
        <dbReference type="SAM" id="SignalP"/>
    </source>
</evidence>
<dbReference type="SUPFAM" id="SSF56219">
    <property type="entry name" value="DNase I-like"/>
    <property type="match status" value="1"/>
</dbReference>